<sequence>MMPFYKTLTPFYDEIFPANEKAVHFLSERFKKCGRIIDVGAGTGNMAVALAKQGFELTAAEPEKGMAESIQQKAQSNQLPIAVSTKTMQQVNQFDGNFDGIYCIGNTLVHLDNAEEIRLFFKHVYEKLNAGGMFIFQIVNFDKVLLKKDFRFPLIEKENFTFARQYDLADSGHILFTTTVTANGEAKTNTIPLYPAQSSQLLEMLEQCGFKEITAYGNFEDKAYSIETPALIVTAKKE</sequence>
<dbReference type="EMBL" id="JACXSI010000014">
    <property type="protein sequence ID" value="MBD3108181.1"/>
    <property type="molecule type" value="Genomic_DNA"/>
</dbReference>
<dbReference type="AlphaFoldDB" id="A0A927CVC8"/>
<reference evidence="3" key="1">
    <citation type="submission" date="2020-09" db="EMBL/GenBank/DDBJ databases">
        <title>Bacillus faecalis sp. nov., a moderately halophilic bacterium isolated from cow faeces.</title>
        <authorList>
            <person name="Jiang L."/>
            <person name="Lee J."/>
        </authorList>
    </citation>
    <scope>NUCLEOTIDE SEQUENCE</scope>
    <source>
        <strain evidence="3">AGMB 02131</strain>
    </source>
</reference>
<dbReference type="Gene3D" id="3.40.50.150">
    <property type="entry name" value="Vaccinia Virus protein VP39"/>
    <property type="match status" value="1"/>
</dbReference>
<dbReference type="InterPro" id="IPR041698">
    <property type="entry name" value="Methyltransf_25"/>
</dbReference>
<feature type="domain" description="Methyltransferase" evidence="2">
    <location>
        <begin position="36"/>
        <end position="132"/>
    </location>
</feature>
<dbReference type="CDD" id="cd02440">
    <property type="entry name" value="AdoMet_MTases"/>
    <property type="match status" value="1"/>
</dbReference>
<dbReference type="GO" id="GO:0032259">
    <property type="term" value="P:methylation"/>
    <property type="evidence" value="ECO:0007669"/>
    <property type="project" value="UniProtKB-KW"/>
</dbReference>
<evidence type="ECO:0000259" key="2">
    <source>
        <dbReference type="Pfam" id="PF13649"/>
    </source>
</evidence>
<dbReference type="Pfam" id="PF13649">
    <property type="entry name" value="Methyltransf_25"/>
    <property type="match status" value="1"/>
</dbReference>
<keyword evidence="1" id="KW-0808">Transferase</keyword>
<evidence type="ECO:0000313" key="4">
    <source>
        <dbReference type="Proteomes" id="UP000602076"/>
    </source>
</evidence>
<accession>A0A927CVC8</accession>
<evidence type="ECO:0000313" key="3">
    <source>
        <dbReference type="EMBL" id="MBD3108181.1"/>
    </source>
</evidence>
<gene>
    <name evidence="3" type="ORF">IEO70_07350</name>
</gene>
<dbReference type="GO" id="GO:0008168">
    <property type="term" value="F:methyltransferase activity"/>
    <property type="evidence" value="ECO:0007669"/>
    <property type="project" value="UniProtKB-KW"/>
</dbReference>
<evidence type="ECO:0000256" key="1">
    <source>
        <dbReference type="ARBA" id="ARBA00022679"/>
    </source>
</evidence>
<organism evidence="3 4">
    <name type="scientific">Peribacillus faecalis</name>
    <dbReference type="NCBI Taxonomy" id="2772559"/>
    <lineage>
        <taxon>Bacteria</taxon>
        <taxon>Bacillati</taxon>
        <taxon>Bacillota</taxon>
        <taxon>Bacilli</taxon>
        <taxon>Bacillales</taxon>
        <taxon>Bacillaceae</taxon>
        <taxon>Peribacillus</taxon>
    </lineage>
</organism>
<dbReference type="SUPFAM" id="SSF53335">
    <property type="entry name" value="S-adenosyl-L-methionine-dependent methyltransferases"/>
    <property type="match status" value="1"/>
</dbReference>
<dbReference type="Gene3D" id="2.20.25.110">
    <property type="entry name" value="S-adenosyl-L-methionine-dependent methyltransferases"/>
    <property type="match status" value="1"/>
</dbReference>
<proteinExistence type="predicted"/>
<protein>
    <submittedName>
        <fullName evidence="3">Class I SAM-dependent methyltransferase</fullName>
    </submittedName>
</protein>
<comment type="caution">
    <text evidence="3">The sequence shown here is derived from an EMBL/GenBank/DDBJ whole genome shotgun (WGS) entry which is preliminary data.</text>
</comment>
<keyword evidence="4" id="KW-1185">Reference proteome</keyword>
<dbReference type="InterPro" id="IPR029063">
    <property type="entry name" value="SAM-dependent_MTases_sf"/>
</dbReference>
<keyword evidence="3" id="KW-0489">Methyltransferase</keyword>
<name>A0A927CVC8_9BACI</name>
<dbReference type="PANTHER" id="PTHR43861">
    <property type="entry name" value="TRANS-ACONITATE 2-METHYLTRANSFERASE-RELATED"/>
    <property type="match status" value="1"/>
</dbReference>
<dbReference type="Proteomes" id="UP000602076">
    <property type="component" value="Unassembled WGS sequence"/>
</dbReference>